<evidence type="ECO:0000313" key="3">
    <source>
        <dbReference type="Proteomes" id="UP000031549"/>
    </source>
</evidence>
<protein>
    <submittedName>
        <fullName evidence="2">Uncharacterized protein</fullName>
    </submittedName>
</protein>
<comment type="caution">
    <text evidence="2">The sequence shown here is derived from an EMBL/GenBank/DDBJ whole genome shotgun (WGS) entry which is preliminary data.</text>
</comment>
<reference evidence="2 3" key="1">
    <citation type="journal article" date="2015" name="Genome Announc.">
        <title>Draft Genome Sequence of Cyanobacterium Hassallia byssoidea Strain VB512170, Isolated from Monuments in India.</title>
        <authorList>
            <person name="Singh D."/>
            <person name="Chandrababunaidu M.M."/>
            <person name="Panda A."/>
            <person name="Sen D."/>
            <person name="Bhattacharyya S."/>
            <person name="Adhikary S.P."/>
            <person name="Tripathy S."/>
        </authorList>
    </citation>
    <scope>NUCLEOTIDE SEQUENCE [LARGE SCALE GENOMIC DNA]</scope>
    <source>
        <strain evidence="2 3">VB512170</strain>
    </source>
</reference>
<keyword evidence="3" id="KW-1185">Reference proteome</keyword>
<feature type="region of interest" description="Disordered" evidence="1">
    <location>
        <begin position="23"/>
        <end position="58"/>
    </location>
</feature>
<dbReference type="AlphaFoldDB" id="A0A846H5Z5"/>
<dbReference type="EMBL" id="JTCM02000010">
    <property type="protein sequence ID" value="NEU72388.1"/>
    <property type="molecule type" value="Genomic_DNA"/>
</dbReference>
<organism evidence="2 3">
    <name type="scientific">Hassallia byssoidea VB512170</name>
    <dbReference type="NCBI Taxonomy" id="1304833"/>
    <lineage>
        <taxon>Bacteria</taxon>
        <taxon>Bacillati</taxon>
        <taxon>Cyanobacteriota</taxon>
        <taxon>Cyanophyceae</taxon>
        <taxon>Nostocales</taxon>
        <taxon>Tolypothrichaceae</taxon>
        <taxon>Hassallia</taxon>
    </lineage>
</organism>
<gene>
    <name evidence="2" type="ORF">PI95_007315</name>
</gene>
<proteinExistence type="predicted"/>
<evidence type="ECO:0000256" key="1">
    <source>
        <dbReference type="SAM" id="MobiDB-lite"/>
    </source>
</evidence>
<sequence length="93" mass="11170">MKIGRYVNILSLRCVSEARQRHRFTHTQPKRDRFTHTLPKCDRFTPTQPKRDRFTHTQPKRDRIFRGLRSSVSIANPRKLLDFSSQYLKNTNN</sequence>
<feature type="compositionally biased region" description="Basic and acidic residues" evidence="1">
    <location>
        <begin position="29"/>
        <end position="58"/>
    </location>
</feature>
<dbReference type="RefSeq" id="WP_163518691.1">
    <property type="nucleotide sequence ID" value="NZ_JTCM02000010.1"/>
</dbReference>
<evidence type="ECO:0000313" key="2">
    <source>
        <dbReference type="EMBL" id="NEU72388.1"/>
    </source>
</evidence>
<name>A0A846H5Z5_9CYAN</name>
<accession>A0A846H5Z5</accession>
<dbReference type="Proteomes" id="UP000031549">
    <property type="component" value="Unassembled WGS sequence"/>
</dbReference>